<accession>A0AAW0EUH6</accession>
<evidence type="ECO:0000313" key="2">
    <source>
        <dbReference type="Proteomes" id="UP001430356"/>
    </source>
</evidence>
<reference evidence="1 2" key="1">
    <citation type="journal article" date="2021" name="MBio">
        <title>A New Model Trypanosomatid, Novymonas esmeraldas: Genomic Perception of Its 'Candidatus Pandoraea novymonadis' Endosymbiont.</title>
        <authorList>
            <person name="Zakharova A."/>
            <person name="Saura A."/>
            <person name="Butenko A."/>
            <person name="Podesvova L."/>
            <person name="Warmusova S."/>
            <person name="Kostygov A.Y."/>
            <person name="Nenarokova A."/>
            <person name="Lukes J."/>
            <person name="Opperdoes F.R."/>
            <person name="Yurchenko V."/>
        </authorList>
    </citation>
    <scope>NUCLEOTIDE SEQUENCE [LARGE SCALE GENOMIC DNA]</scope>
    <source>
        <strain evidence="1 2">E262AT.01</strain>
    </source>
</reference>
<keyword evidence="2" id="KW-1185">Reference proteome</keyword>
<proteinExistence type="predicted"/>
<name>A0AAW0EUH6_9TRYP</name>
<sequence>MSSSSPLVRPSKSALRGALQTVLAASGPPVLLPRPPAKSVAWRTRRIVEELKALSNVEALAAYETELRGLVHTQEMRCRTKLVNHAYEEECALREVELVVSAEAAGRRDLTDEFYAIALAPFEVVHLRMEEEMTRRSLRSSERAARRLLRLAANGSRLALAETDDRAALGALEACSREELTGRRLLELGNALQREIVVQSRLSGHLRCVGHSRVVERARRHVDWQEATDRAAVERLYALHTMLLLQDAAVDFTAAVQRDVVLLSGASHASAARAHVADCEDRTCMCEEQERQLRLTVEEQEHASFKATTQAFLLGWRAVYKQVTKDPDVTSVFAKIELLVRRDIADQQRNDFGALSLSSHAHMAVLTQHRAERRALCQRYIDGARAVSAEESRRANELFRAEHLWQREQAALRATTLVTMEEKVAGRGLRGAEAQARLLLKLKYLIAQVQLHASAARQGVEAEEQGGYDALRREYVRVFFTDGAARLVCREHAARAALERAESAAAVDTFLPMRQALMHSRVSDASRPLARVEDDFRARVEVEESRERRSLARQGLVLAEAADRISLAAAERAFWRHLAVAKLCAEEDGARRCLWTAAHAGMAAVRRCVMEEWEREGRLDLRKSELLVREGLTYAASPLADAAAVSWHLTEATDVWGELEAGWGDAVSDTAAWGADWPLHDPSSLTYASALRCEDVLVEAYLERDSIHFLEHREWLQLLQHSGMMVPFVGGTPLGPPCWLLHSLSMRLEPQQRAASINVWHSNQSFDIALPLRQEPDEAIIGEHTVSFYAPDAGTLTPLMPRDSGAGMVFFLILDEEGTVLASATVVVETTTPPSSAHLCVALDNGRGYIRLV</sequence>
<evidence type="ECO:0000313" key="1">
    <source>
        <dbReference type="EMBL" id="KAK7197251.1"/>
    </source>
</evidence>
<organism evidence="1 2">
    <name type="scientific">Novymonas esmeraldas</name>
    <dbReference type="NCBI Taxonomy" id="1808958"/>
    <lineage>
        <taxon>Eukaryota</taxon>
        <taxon>Discoba</taxon>
        <taxon>Euglenozoa</taxon>
        <taxon>Kinetoplastea</taxon>
        <taxon>Metakinetoplastina</taxon>
        <taxon>Trypanosomatida</taxon>
        <taxon>Trypanosomatidae</taxon>
        <taxon>Novymonas</taxon>
    </lineage>
</organism>
<dbReference type="Proteomes" id="UP001430356">
    <property type="component" value="Unassembled WGS sequence"/>
</dbReference>
<comment type="caution">
    <text evidence="1">The sequence shown here is derived from an EMBL/GenBank/DDBJ whole genome shotgun (WGS) entry which is preliminary data.</text>
</comment>
<protein>
    <submittedName>
        <fullName evidence="1">Uncharacterized protein</fullName>
    </submittedName>
</protein>
<dbReference type="AlphaFoldDB" id="A0AAW0EUH6"/>
<gene>
    <name evidence="1" type="ORF">NESM_000671200</name>
</gene>
<dbReference type="EMBL" id="JAECZO010000099">
    <property type="protein sequence ID" value="KAK7197251.1"/>
    <property type="molecule type" value="Genomic_DNA"/>
</dbReference>